<keyword evidence="2 4" id="KW-0863">Zinc-finger</keyword>
<dbReference type="Proteomes" id="UP001186944">
    <property type="component" value="Unassembled WGS sequence"/>
</dbReference>
<dbReference type="SMART" id="SM00356">
    <property type="entry name" value="ZnF_C3H1"/>
    <property type="match status" value="1"/>
</dbReference>
<dbReference type="Gene3D" id="4.10.1000.10">
    <property type="entry name" value="Zinc finger, CCCH-type"/>
    <property type="match status" value="1"/>
</dbReference>
<dbReference type="GO" id="GO:0003723">
    <property type="term" value="F:RNA binding"/>
    <property type="evidence" value="ECO:0007669"/>
    <property type="project" value="TreeGrafter"/>
</dbReference>
<dbReference type="InterPro" id="IPR000571">
    <property type="entry name" value="Znf_CCCH"/>
</dbReference>
<feature type="compositionally biased region" description="Basic residues" evidence="5">
    <location>
        <begin position="474"/>
        <end position="499"/>
    </location>
</feature>
<feature type="compositionally biased region" description="Low complexity" evidence="5">
    <location>
        <begin position="817"/>
        <end position="832"/>
    </location>
</feature>
<feature type="compositionally biased region" description="Basic and acidic residues" evidence="5">
    <location>
        <begin position="710"/>
        <end position="720"/>
    </location>
</feature>
<feature type="region of interest" description="Disordered" evidence="5">
    <location>
        <begin position="1"/>
        <end position="215"/>
    </location>
</feature>
<reference evidence="7" key="1">
    <citation type="submission" date="2019-08" db="EMBL/GenBank/DDBJ databases">
        <title>The improved chromosome-level genome for the pearl oyster Pinctada fucata martensii using PacBio sequencing and Hi-C.</title>
        <authorList>
            <person name="Zheng Z."/>
        </authorList>
    </citation>
    <scope>NUCLEOTIDE SEQUENCE</scope>
    <source>
        <strain evidence="7">ZZ-2019</strain>
        <tissue evidence="7">Adductor muscle</tissue>
    </source>
</reference>
<feature type="compositionally biased region" description="Acidic residues" evidence="5">
    <location>
        <begin position="139"/>
        <end position="151"/>
    </location>
</feature>
<feature type="compositionally biased region" description="Basic and acidic residues" evidence="5">
    <location>
        <begin position="556"/>
        <end position="579"/>
    </location>
</feature>
<feature type="compositionally biased region" description="Acidic residues" evidence="5">
    <location>
        <begin position="181"/>
        <end position="200"/>
    </location>
</feature>
<dbReference type="AlphaFoldDB" id="A0AA88XJS5"/>
<comment type="caution">
    <text evidence="7">The sequence shown here is derived from an EMBL/GenBank/DDBJ whole genome shotgun (WGS) entry which is preliminary data.</text>
</comment>
<dbReference type="Pfam" id="PF18044">
    <property type="entry name" value="zf-CCCH_4"/>
    <property type="match status" value="1"/>
</dbReference>
<gene>
    <name evidence="7" type="ORF">FSP39_019457</name>
</gene>
<evidence type="ECO:0000256" key="3">
    <source>
        <dbReference type="ARBA" id="ARBA00022833"/>
    </source>
</evidence>
<name>A0AA88XJS5_PINIB</name>
<evidence type="ECO:0000256" key="4">
    <source>
        <dbReference type="PROSITE-ProRule" id="PRU00723"/>
    </source>
</evidence>
<feature type="compositionally biased region" description="Pro residues" evidence="5">
    <location>
        <begin position="283"/>
        <end position="294"/>
    </location>
</feature>
<protein>
    <recommendedName>
        <fullName evidence="6">C3H1-type domain-containing protein</fullName>
    </recommendedName>
</protein>
<feature type="compositionally biased region" description="Basic and acidic residues" evidence="5">
    <location>
        <begin position="50"/>
        <end position="64"/>
    </location>
</feature>
<feature type="compositionally biased region" description="Low complexity" evidence="5">
    <location>
        <begin position="648"/>
        <end position="677"/>
    </location>
</feature>
<keyword evidence="1 4" id="KW-0479">Metal-binding</keyword>
<evidence type="ECO:0000256" key="5">
    <source>
        <dbReference type="SAM" id="MobiDB-lite"/>
    </source>
</evidence>
<accession>A0AA88XJS5</accession>
<feature type="compositionally biased region" description="Basic and acidic residues" evidence="5">
    <location>
        <begin position="459"/>
        <end position="473"/>
    </location>
</feature>
<sequence>MSDKQNIPSNAEDIDSPESDLEEEGEKYGDKKRVSLESAASPISESDNESIGKEKGEIERKDDMYNDVSDEEDSFSDDDDEGDNKIDSYKVDSAVKDVFKSDNRESKGKVLADSDARKSESRVRKDSVTSVPSHAGLGEDVELDYDEDGMDDDGKPQEDGKEKMDDSRGAENSDKDKKEDGEADSDKDDGELDDDEDCEEGEIREPGQRKPFVKPPCRFFIRGVCTWGSNCRFLHPGVNDKGNYRLIERPGGSNAPYGRGSGPWKGPDDPPSPKEEEEEEPEALPPPPPLPPQPETAWERGLRQAKEQLKKASQRKEMEPDFEQKRMNLSVEEEREFNKENDRQKVFKDPYYDQGYEDEYYDKPVHRSPSPIGWQPGQYENFEVRWTREPEWPPHPLQHYRERIPYQEKFHRKHFSPPAAQNYESAQRRHHHHHHRDTRRNNNTHWEGDRVPSQVQKEPVTRHKADTWHDPWRRSKSPKRKTRSSRSRSRGRRRSRRSHSYSSSFSSSSFSGSSRSRSSSYSSYSSRSSSRSSSSSRSPSKSKSPVKRPQGAARQKIAEPGKPGEKPRGTVAQKTDKQKPMMKRQQSRPDNAAQPQQTRAPPIQRPRGPAAGPPPNVPPEANKDKGKERPGAPQRPQRRRSSTRSRSRSSSSASSRSSRSSSLSSISSRSSSSSSGSADSEHLYRGVGGGSGREGAPISPKKKKGQKGVKPKDKMPEPNRGRPAGQQGKVPGQRQEARVTTTVQPTVKPKDPLKVTGQKPNIKLTLLANKPPSERQVPKKRPAGESDMGVAPPSKKANVSTAQPSKPDKKLKKPDKPAQAKPTPAPSSKATSNQPVTSPTKVVKAPPLGGAPPVAMPTKEKKSTSSRREELLKQLKAVEDAIARKRSKMS</sequence>
<feature type="region of interest" description="Disordered" evidence="5">
    <location>
        <begin position="403"/>
        <end position="870"/>
    </location>
</feature>
<dbReference type="SUPFAM" id="SSF90229">
    <property type="entry name" value="CCCH zinc finger"/>
    <property type="match status" value="1"/>
</dbReference>
<organism evidence="7 8">
    <name type="scientific">Pinctada imbricata</name>
    <name type="common">Atlantic pearl-oyster</name>
    <name type="synonym">Pinctada martensii</name>
    <dbReference type="NCBI Taxonomy" id="66713"/>
    <lineage>
        <taxon>Eukaryota</taxon>
        <taxon>Metazoa</taxon>
        <taxon>Spiralia</taxon>
        <taxon>Lophotrochozoa</taxon>
        <taxon>Mollusca</taxon>
        <taxon>Bivalvia</taxon>
        <taxon>Autobranchia</taxon>
        <taxon>Pteriomorphia</taxon>
        <taxon>Pterioida</taxon>
        <taxon>Pterioidea</taxon>
        <taxon>Pteriidae</taxon>
        <taxon>Pinctada</taxon>
    </lineage>
</organism>
<keyword evidence="3 4" id="KW-0862">Zinc</keyword>
<feature type="compositionally biased region" description="Basic and acidic residues" evidence="5">
    <location>
        <begin position="858"/>
        <end position="870"/>
    </location>
</feature>
<dbReference type="GO" id="GO:0071011">
    <property type="term" value="C:precatalytic spliceosome"/>
    <property type="evidence" value="ECO:0007669"/>
    <property type="project" value="TreeGrafter"/>
</dbReference>
<dbReference type="InterPro" id="IPR041367">
    <property type="entry name" value="Znf-CCCH_4"/>
</dbReference>
<dbReference type="PANTHER" id="PTHR46582">
    <property type="entry name" value="ZINC FINGER CCCH DOMAIN-CONTAINING PROTEIN 18"/>
    <property type="match status" value="1"/>
</dbReference>
<feature type="compositionally biased region" description="Basic and acidic residues" evidence="5">
    <location>
        <begin position="621"/>
        <end position="630"/>
    </location>
</feature>
<feature type="compositionally biased region" description="Basic residues" evidence="5">
    <location>
        <begin position="636"/>
        <end position="647"/>
    </location>
</feature>
<feature type="compositionally biased region" description="Low complexity" evidence="5">
    <location>
        <begin position="500"/>
        <end position="543"/>
    </location>
</feature>
<evidence type="ECO:0000313" key="8">
    <source>
        <dbReference type="Proteomes" id="UP001186944"/>
    </source>
</evidence>
<feature type="compositionally biased region" description="Acidic residues" evidence="5">
    <location>
        <begin position="68"/>
        <end position="82"/>
    </location>
</feature>
<evidence type="ECO:0000313" key="7">
    <source>
        <dbReference type="EMBL" id="KAK3086513.1"/>
    </source>
</evidence>
<dbReference type="PANTHER" id="PTHR46582:SF1">
    <property type="entry name" value="ZINC FINGER CCCH DOMAIN-CONTAINING PROTEIN 18"/>
    <property type="match status" value="1"/>
</dbReference>
<dbReference type="InterPro" id="IPR036855">
    <property type="entry name" value="Znf_CCCH_sf"/>
</dbReference>
<feature type="compositionally biased region" description="Low complexity" evidence="5">
    <location>
        <begin position="599"/>
        <end position="610"/>
    </location>
</feature>
<dbReference type="InterPro" id="IPR052647">
    <property type="entry name" value="Zinc_finger_CCCH-type"/>
</dbReference>
<feature type="compositionally biased region" description="Basic and acidic residues" evidence="5">
    <location>
        <begin position="26"/>
        <end position="35"/>
    </location>
</feature>
<dbReference type="EMBL" id="VSWD01000012">
    <property type="protein sequence ID" value="KAK3086513.1"/>
    <property type="molecule type" value="Genomic_DNA"/>
</dbReference>
<feature type="domain" description="C3H1-type" evidence="6">
    <location>
        <begin position="211"/>
        <end position="238"/>
    </location>
</feature>
<evidence type="ECO:0000256" key="1">
    <source>
        <dbReference type="ARBA" id="ARBA00022723"/>
    </source>
</evidence>
<feature type="compositionally biased region" description="Basic and acidic residues" evidence="5">
    <location>
        <begin position="297"/>
        <end position="326"/>
    </location>
</feature>
<dbReference type="GO" id="GO:0008270">
    <property type="term" value="F:zinc ion binding"/>
    <property type="evidence" value="ECO:0007669"/>
    <property type="project" value="UniProtKB-KW"/>
</dbReference>
<keyword evidence="8" id="KW-1185">Reference proteome</keyword>
<feature type="region of interest" description="Disordered" evidence="5">
    <location>
        <begin position="238"/>
        <end position="351"/>
    </location>
</feature>
<feature type="compositionally biased region" description="Basic residues" evidence="5">
    <location>
        <begin position="700"/>
        <end position="709"/>
    </location>
</feature>
<dbReference type="PROSITE" id="PS50103">
    <property type="entry name" value="ZF_C3H1"/>
    <property type="match status" value="1"/>
</dbReference>
<evidence type="ECO:0000256" key="2">
    <source>
        <dbReference type="ARBA" id="ARBA00022771"/>
    </source>
</evidence>
<feature type="compositionally biased region" description="Basic and acidic residues" evidence="5">
    <location>
        <begin position="83"/>
        <end position="127"/>
    </location>
</feature>
<feature type="compositionally biased region" description="Basic and acidic residues" evidence="5">
    <location>
        <begin position="336"/>
        <end position="351"/>
    </location>
</feature>
<evidence type="ECO:0000259" key="6">
    <source>
        <dbReference type="PROSITE" id="PS50103"/>
    </source>
</evidence>
<feature type="compositionally biased region" description="Acidic residues" evidence="5">
    <location>
        <begin position="12"/>
        <end position="25"/>
    </location>
</feature>
<proteinExistence type="predicted"/>
<feature type="compositionally biased region" description="Basic and acidic residues" evidence="5">
    <location>
        <begin position="152"/>
        <end position="180"/>
    </location>
</feature>
<feature type="zinc finger region" description="C3H1-type" evidence="4">
    <location>
        <begin position="211"/>
        <end position="238"/>
    </location>
</feature>
<feature type="compositionally biased region" description="Basic residues" evidence="5">
    <location>
        <begin position="428"/>
        <end position="438"/>
    </location>
</feature>